<dbReference type="SUPFAM" id="SSF88713">
    <property type="entry name" value="Glycoside hydrolase/deacetylase"/>
    <property type="match status" value="1"/>
</dbReference>
<organism evidence="7 8">
    <name type="scientific">Hyphomicrobium denitrificans (strain ATCC 51888 / DSM 1869 / NCIMB 11706 / TK 0415)</name>
    <dbReference type="NCBI Taxonomy" id="582899"/>
    <lineage>
        <taxon>Bacteria</taxon>
        <taxon>Pseudomonadati</taxon>
        <taxon>Pseudomonadota</taxon>
        <taxon>Alphaproteobacteria</taxon>
        <taxon>Hyphomicrobiales</taxon>
        <taxon>Hyphomicrobiaceae</taxon>
        <taxon>Hyphomicrobium</taxon>
    </lineage>
</organism>
<evidence type="ECO:0000313" key="8">
    <source>
        <dbReference type="Proteomes" id="UP000002033"/>
    </source>
</evidence>
<evidence type="ECO:0000256" key="4">
    <source>
        <dbReference type="ARBA" id="ARBA00022729"/>
    </source>
</evidence>
<dbReference type="CDD" id="cd10968">
    <property type="entry name" value="CE4_Mlr8448_like_5s"/>
    <property type="match status" value="1"/>
</dbReference>
<evidence type="ECO:0000256" key="2">
    <source>
        <dbReference type="ARBA" id="ARBA00010973"/>
    </source>
</evidence>
<dbReference type="HOGENOM" id="CLU_030024_1_2_5"/>
<evidence type="ECO:0000313" key="7">
    <source>
        <dbReference type="EMBL" id="ADJ23195.1"/>
    </source>
</evidence>
<dbReference type="InterPro" id="IPR011330">
    <property type="entry name" value="Glyco_hydro/deAcase_b/a-brl"/>
</dbReference>
<dbReference type="eggNOG" id="COG0726">
    <property type="taxonomic scope" value="Bacteria"/>
</dbReference>
<dbReference type="InterPro" id="IPR002509">
    <property type="entry name" value="NODB_dom"/>
</dbReference>
<evidence type="ECO:0000256" key="1">
    <source>
        <dbReference type="ARBA" id="ARBA00003236"/>
    </source>
</evidence>
<gene>
    <name evidence="7" type="ordered locus">Hden_1383</name>
</gene>
<dbReference type="Pfam" id="PF01522">
    <property type="entry name" value="Polysacc_deac_1"/>
    <property type="match status" value="1"/>
</dbReference>
<comment type="similarity">
    <text evidence="2">Belongs to the polysaccharide deacetylase family.</text>
</comment>
<comment type="function">
    <text evidence="1">Is involved in generating a small heat-stable compound (Nod), an acylated oligomer of N-acetylglucosamine, that stimulates mitosis in various plant protoplasts.</text>
</comment>
<dbReference type="EMBL" id="CP002083">
    <property type="protein sequence ID" value="ADJ23195.1"/>
    <property type="molecule type" value="Genomic_DNA"/>
</dbReference>
<dbReference type="PANTHER" id="PTHR34216:SF7">
    <property type="entry name" value="POLY-BETA-1,6-N-ACETYL-D-GLUCOSAMINE N-DEACETYLASE"/>
    <property type="match status" value="1"/>
</dbReference>
<reference evidence="8" key="1">
    <citation type="journal article" date="2011" name="J. Bacteriol.">
        <title>Genome sequences of eight morphologically diverse alphaproteobacteria.</title>
        <authorList>
            <consortium name="US DOE Joint Genome Institute"/>
            <person name="Brown P.J."/>
            <person name="Kysela D.T."/>
            <person name="Buechlein A."/>
            <person name="Hemmerich C."/>
            <person name="Brun Y.V."/>
        </authorList>
    </citation>
    <scope>NUCLEOTIDE SEQUENCE [LARGE SCALE GENOMIC DNA]</scope>
    <source>
        <strain evidence="8">ATCC 51888 / DSM 1869 / NCIB 11706 / TK 0415</strain>
    </source>
</reference>
<dbReference type="GO" id="GO:0016810">
    <property type="term" value="F:hydrolase activity, acting on carbon-nitrogen (but not peptide) bonds"/>
    <property type="evidence" value="ECO:0007669"/>
    <property type="project" value="InterPro"/>
</dbReference>
<dbReference type="InterPro" id="IPR051398">
    <property type="entry name" value="Polysacch_Deacetylase"/>
</dbReference>
<feature type="domain" description="NodB homology" evidence="6">
    <location>
        <begin position="90"/>
        <end position="295"/>
    </location>
</feature>
<proteinExistence type="inferred from homology"/>
<evidence type="ECO:0000256" key="3">
    <source>
        <dbReference type="ARBA" id="ARBA00020071"/>
    </source>
</evidence>
<protein>
    <recommendedName>
        <fullName evidence="3">Chitooligosaccharide deacetylase</fullName>
    </recommendedName>
    <alternativeName>
        <fullName evidence="5">Nodulation protein B</fullName>
    </alternativeName>
</protein>
<dbReference type="STRING" id="582899.Hden_1383"/>
<keyword evidence="4" id="KW-0732">Signal</keyword>
<evidence type="ECO:0000256" key="5">
    <source>
        <dbReference type="ARBA" id="ARBA00032976"/>
    </source>
</evidence>
<dbReference type="Gene3D" id="3.20.20.370">
    <property type="entry name" value="Glycoside hydrolase/deacetylase"/>
    <property type="match status" value="1"/>
</dbReference>
<dbReference type="AlphaFoldDB" id="D8JX59"/>
<keyword evidence="8" id="KW-1185">Reference proteome</keyword>
<dbReference type="PANTHER" id="PTHR34216">
    <property type="match status" value="1"/>
</dbReference>
<dbReference type="GO" id="GO:0005975">
    <property type="term" value="P:carbohydrate metabolic process"/>
    <property type="evidence" value="ECO:0007669"/>
    <property type="project" value="InterPro"/>
</dbReference>
<name>D8JX59_HYPDA</name>
<accession>D8JX59</accession>
<dbReference type="Proteomes" id="UP000002033">
    <property type="component" value="Chromosome"/>
</dbReference>
<evidence type="ECO:0000259" key="6">
    <source>
        <dbReference type="Pfam" id="PF01522"/>
    </source>
</evidence>
<dbReference type="KEGG" id="hdn:Hden_1383"/>
<dbReference type="OrthoDB" id="9782872at2"/>
<sequence>MSRRTTKALQAALSALHYSGADRLAAPLTRGDGVIFMLHQVMPGARRGFDPNGILKVTPEFLDGVIRQVRDSGFEIISLDDVKARLRDAGTQRKPFAVFTLDDGYKDNRDFAYPVFKRHNAPFTIYVPTAYADGHGELWWLAFEEALRRLSHVDVDCDGVVRSYSLATDAEKGRAFHELYWWLRKIPEERARAVVRDLASKAGFEVSALCRGLIMTWDEIRALAQDPLVTIAAHTTNHFALAKLRPEDARREIADSVARVAQELGKPVRHFSYPYGDEGSAGEREFEIARDLGIETAVTTRKGLIRAAHADAMTALPRLSLNGDYQDARYVKVLLSGLPFALRDGVKALVRQVKGGARNDPARGVNYPASASTR</sequence>
<dbReference type="RefSeq" id="WP_013215410.1">
    <property type="nucleotide sequence ID" value="NC_014313.1"/>
</dbReference>